<name>A0A418IN76_STAXY</name>
<dbReference type="RefSeq" id="WP_119603947.1">
    <property type="nucleotide sequence ID" value="NZ_QXUL01000036.1"/>
</dbReference>
<evidence type="ECO:0000313" key="3">
    <source>
        <dbReference type="EMBL" id="RIN10570.1"/>
    </source>
</evidence>
<proteinExistence type="predicted"/>
<sequence>MGSILFCFILLIIFVYFLINSINMENLRDVDPIGASGIPTFILFILVALLIYTLIKEIVKYKKNKEKTNHNALFTKSTLIIIIITVGIAIFILVLNKVGFFLSCLFLTPLLLVLLGSKSKTQIISFSVGIPILFTFLFGNILSIPLPKGIGIFSEISNFIY</sequence>
<feature type="transmembrane region" description="Helical" evidence="1">
    <location>
        <begin position="123"/>
        <end position="144"/>
    </location>
</feature>
<dbReference type="OrthoDB" id="2414395at2"/>
<evidence type="ECO:0000256" key="1">
    <source>
        <dbReference type="SAM" id="Phobius"/>
    </source>
</evidence>
<dbReference type="AlphaFoldDB" id="A0A418IN76"/>
<keyword evidence="1" id="KW-0472">Membrane</keyword>
<accession>A0A418IN76</accession>
<evidence type="ECO:0000313" key="4">
    <source>
        <dbReference type="Proteomes" id="UP000285567"/>
    </source>
</evidence>
<keyword evidence="1" id="KW-0812">Transmembrane</keyword>
<gene>
    <name evidence="3" type="ORF">BU097_08125</name>
</gene>
<organism evidence="3 4">
    <name type="scientific">Staphylococcus xylosus</name>
    <dbReference type="NCBI Taxonomy" id="1288"/>
    <lineage>
        <taxon>Bacteria</taxon>
        <taxon>Bacillati</taxon>
        <taxon>Bacillota</taxon>
        <taxon>Bacilli</taxon>
        <taxon>Bacillales</taxon>
        <taxon>Staphylococcaceae</taxon>
        <taxon>Staphylococcus</taxon>
    </lineage>
</organism>
<dbReference type="InterPro" id="IPR009936">
    <property type="entry name" value="DUF1468"/>
</dbReference>
<dbReference type="Pfam" id="PF07331">
    <property type="entry name" value="TctB"/>
    <property type="match status" value="1"/>
</dbReference>
<comment type="caution">
    <text evidence="3">The sequence shown here is derived from an EMBL/GenBank/DDBJ whole genome shotgun (WGS) entry which is preliminary data.</text>
</comment>
<keyword evidence="4" id="KW-1185">Reference proteome</keyword>
<evidence type="ECO:0000259" key="2">
    <source>
        <dbReference type="Pfam" id="PF07331"/>
    </source>
</evidence>
<protein>
    <recommendedName>
        <fullName evidence="2">DUF1468 domain-containing protein</fullName>
    </recommendedName>
</protein>
<keyword evidence="1" id="KW-1133">Transmembrane helix</keyword>
<reference evidence="3 4" key="1">
    <citation type="journal article" date="2016" name="Front. Microbiol.">
        <title>Comprehensive Phylogenetic Analysis of Bovine Non-aureus Staphylococci Species Based on Whole-Genome Sequencing.</title>
        <authorList>
            <person name="Naushad S."/>
            <person name="Barkema H.W."/>
            <person name="Luby C."/>
            <person name="Condas L.A."/>
            <person name="Nobrega D.B."/>
            <person name="Carson D.A."/>
            <person name="De Buck J."/>
        </authorList>
    </citation>
    <scope>NUCLEOTIDE SEQUENCE [LARGE SCALE GENOMIC DNA]</scope>
    <source>
        <strain evidence="3 4">SNUC 102</strain>
    </source>
</reference>
<feature type="transmembrane region" description="Helical" evidence="1">
    <location>
        <begin position="73"/>
        <end position="92"/>
    </location>
</feature>
<feature type="transmembrane region" description="Helical" evidence="1">
    <location>
        <begin position="98"/>
        <end position="116"/>
    </location>
</feature>
<feature type="transmembrane region" description="Helical" evidence="1">
    <location>
        <begin position="34"/>
        <end position="52"/>
    </location>
</feature>
<dbReference type="EMBL" id="QXUL01000036">
    <property type="protein sequence ID" value="RIN10570.1"/>
    <property type="molecule type" value="Genomic_DNA"/>
</dbReference>
<feature type="domain" description="DUF1468" evidence="2">
    <location>
        <begin position="6"/>
        <end position="147"/>
    </location>
</feature>
<dbReference type="Proteomes" id="UP000285567">
    <property type="component" value="Unassembled WGS sequence"/>
</dbReference>
<feature type="transmembrane region" description="Helical" evidence="1">
    <location>
        <begin position="5"/>
        <end position="22"/>
    </location>
</feature>